<comment type="similarity">
    <text evidence="1">Belongs to the AHA1 family.</text>
</comment>
<feature type="domain" description="Activator of Hsp90 ATPase homologue 1/2-like C-terminal" evidence="2">
    <location>
        <begin position="31"/>
        <end position="157"/>
    </location>
</feature>
<keyword evidence="4" id="KW-1185">Reference proteome</keyword>
<dbReference type="EMBL" id="JAEUAK010000011">
    <property type="protein sequence ID" value="MBW9055570.1"/>
    <property type="molecule type" value="Genomic_DNA"/>
</dbReference>
<dbReference type="InterPro" id="IPR013538">
    <property type="entry name" value="ASHA1/2-like_C"/>
</dbReference>
<dbReference type="InterPro" id="IPR023393">
    <property type="entry name" value="START-like_dom_sf"/>
</dbReference>
<evidence type="ECO:0000259" key="2">
    <source>
        <dbReference type="Pfam" id="PF08327"/>
    </source>
</evidence>
<gene>
    <name evidence="3" type="ORF">JNB85_24490</name>
</gene>
<dbReference type="SUPFAM" id="SSF55961">
    <property type="entry name" value="Bet v1-like"/>
    <property type="match status" value="1"/>
</dbReference>
<protein>
    <submittedName>
        <fullName evidence="3">SRPBCC family protein</fullName>
    </submittedName>
</protein>
<reference evidence="3 4" key="1">
    <citation type="journal article" date="2021" name="MBio">
        <title>Poor Competitiveness of Bradyrhizobium in Pigeon Pea Root Colonization in Indian Soils.</title>
        <authorList>
            <person name="Chalasani D."/>
            <person name="Basu A."/>
            <person name="Pullabhotla S.V.S.R.N."/>
            <person name="Jorrin B."/>
            <person name="Neal A.L."/>
            <person name="Poole P.S."/>
            <person name="Podile A.R."/>
            <person name="Tkacz A."/>
        </authorList>
    </citation>
    <scope>NUCLEOTIDE SEQUENCE [LARGE SCALE GENOMIC DNA]</scope>
    <source>
        <strain evidence="3 4">HU56</strain>
    </source>
</reference>
<dbReference type="RefSeq" id="WP_220336882.1">
    <property type="nucleotide sequence ID" value="NZ_JAEUAK010000011.1"/>
</dbReference>
<comment type="caution">
    <text evidence="3">The sequence shown here is derived from an EMBL/GenBank/DDBJ whole genome shotgun (WGS) entry which is preliminary data.</text>
</comment>
<sequence length="165" mass="18269">MESKPALTKNPTTVERTSERELVVTRTFDGPVHIVFQAWTKPELFMRWWAPKSIGVPMLSCEMDVRVGGGYRIAFGHDASNAMEFFGKYLEVIPNARLVWTNEESDDAAITTVTFEERGGKTLLVLHELYPSKEAFDANSGAEGGLTEQFEQLDELLVALGAGGV</sequence>
<dbReference type="Proteomes" id="UP000717752">
    <property type="component" value="Unassembled WGS sequence"/>
</dbReference>
<dbReference type="Gene3D" id="3.30.530.20">
    <property type="match status" value="1"/>
</dbReference>
<name>A0ABS7H233_9HYPH</name>
<evidence type="ECO:0000313" key="4">
    <source>
        <dbReference type="Proteomes" id="UP000717752"/>
    </source>
</evidence>
<dbReference type="Pfam" id="PF08327">
    <property type="entry name" value="AHSA1"/>
    <property type="match status" value="1"/>
</dbReference>
<accession>A0ABS7H233</accession>
<organism evidence="3 4">
    <name type="scientific">Rhizobium mesosinicum</name>
    <dbReference type="NCBI Taxonomy" id="335017"/>
    <lineage>
        <taxon>Bacteria</taxon>
        <taxon>Pseudomonadati</taxon>
        <taxon>Pseudomonadota</taxon>
        <taxon>Alphaproteobacteria</taxon>
        <taxon>Hyphomicrobiales</taxon>
        <taxon>Rhizobiaceae</taxon>
        <taxon>Rhizobium/Agrobacterium group</taxon>
        <taxon>Rhizobium</taxon>
    </lineage>
</organism>
<proteinExistence type="inferred from homology"/>
<evidence type="ECO:0000256" key="1">
    <source>
        <dbReference type="ARBA" id="ARBA00006817"/>
    </source>
</evidence>
<dbReference type="CDD" id="cd07826">
    <property type="entry name" value="SRPBCC_CalC_Aha1-like_9"/>
    <property type="match status" value="1"/>
</dbReference>
<evidence type="ECO:0000313" key="3">
    <source>
        <dbReference type="EMBL" id="MBW9055570.1"/>
    </source>
</evidence>